<protein>
    <submittedName>
        <fullName evidence="1">Uncharacterized protein</fullName>
    </submittedName>
</protein>
<proteinExistence type="predicted"/>
<evidence type="ECO:0000313" key="1">
    <source>
        <dbReference type="EMBL" id="EEW26726.1"/>
    </source>
</evidence>
<organism evidence="1 2">
    <name type="scientific">Rhodobacter ferrooxidans</name>
    <dbReference type="NCBI Taxonomy" id="371731"/>
    <lineage>
        <taxon>Bacteria</taxon>
        <taxon>Pseudomonadati</taxon>
        <taxon>Pseudomonadota</taxon>
        <taxon>Alphaproteobacteria</taxon>
        <taxon>Rhodobacterales</taxon>
        <taxon>Rhodobacter group</taxon>
        <taxon>Rhodobacter</taxon>
    </lineage>
</organism>
<name>C8RXK1_9RHOB</name>
<dbReference type="RefSeq" id="WP_008027776.1">
    <property type="nucleotide sequence ID" value="NZ_ACYY01000002.1"/>
</dbReference>
<evidence type="ECO:0000313" key="2">
    <source>
        <dbReference type="Proteomes" id="UP000010121"/>
    </source>
</evidence>
<sequence length="147" mass="16298">MKIISTDTIADAIAQEPGALLQILGVIATAHEDPVGDEEVNLSSFDNFLSRVATAANLSHGCLCIPHFLRQFADVVESRMRDQVAEVHANHPEFFLGESSVDRHLYLRLMNPVPVWVVDQERTDDFRAALAKRAAEEVDDMPDESKA</sequence>
<reference evidence="1 2" key="1">
    <citation type="submission" date="2009-08" db="EMBL/GenBank/DDBJ databases">
        <title>The draft genome of Rhodobacter sp. SW2.</title>
        <authorList>
            <consortium name="US DOE Joint Genome Institute (JGI-PGF)"/>
            <person name="Lucas S."/>
            <person name="Copeland A."/>
            <person name="Lapidus A."/>
            <person name="Glavina del Rio T."/>
            <person name="Tice H."/>
            <person name="Bruce D."/>
            <person name="Goodwin L."/>
            <person name="Pitluck S."/>
            <person name="Larimer F."/>
            <person name="Land M.L."/>
            <person name="Hauser L."/>
            <person name="Emerson D."/>
        </authorList>
    </citation>
    <scope>NUCLEOTIDE SEQUENCE [LARGE SCALE GENOMIC DNA]</scope>
    <source>
        <strain evidence="1 2">SW2</strain>
    </source>
</reference>
<gene>
    <name evidence="1" type="ORF">Rsw2DRAFT_0529</name>
</gene>
<accession>C8RXK1</accession>
<keyword evidence="2" id="KW-1185">Reference proteome</keyword>
<dbReference type="EMBL" id="ACYY01000002">
    <property type="protein sequence ID" value="EEW26726.1"/>
    <property type="molecule type" value="Genomic_DNA"/>
</dbReference>
<dbReference type="AlphaFoldDB" id="C8RXK1"/>
<dbReference type="STRING" id="371731.Rsw2DRAFT_0529"/>
<comment type="caution">
    <text evidence="1">The sequence shown here is derived from an EMBL/GenBank/DDBJ whole genome shotgun (WGS) entry which is preliminary data.</text>
</comment>
<dbReference type="Proteomes" id="UP000010121">
    <property type="component" value="Unassembled WGS sequence"/>
</dbReference>